<evidence type="ECO:0000256" key="27">
    <source>
        <dbReference type="PROSITE-ProRule" id="PRU00191"/>
    </source>
</evidence>
<evidence type="ECO:0000256" key="18">
    <source>
        <dbReference type="ARBA" id="ARBA00022898"/>
    </source>
</evidence>
<dbReference type="Pfam" id="PF22669">
    <property type="entry name" value="Exo_endo_phos2"/>
    <property type="match status" value="1"/>
</dbReference>
<dbReference type="EC" id="4.4.1.16" evidence="25"/>
<keyword evidence="11" id="KW-0399">Innate immunity</keyword>
<evidence type="ECO:0000256" key="21">
    <source>
        <dbReference type="ARBA" id="ARBA00023136"/>
    </source>
</evidence>
<evidence type="ECO:0000259" key="30">
    <source>
        <dbReference type="PROSITE" id="PS50001"/>
    </source>
</evidence>
<keyword evidence="28" id="KW-0175">Coiled coil</keyword>
<dbReference type="InterPro" id="IPR000192">
    <property type="entry name" value="Aminotrans_V_dom"/>
</dbReference>
<feature type="coiled-coil region" evidence="28">
    <location>
        <begin position="2656"/>
        <end position="2683"/>
    </location>
</feature>
<dbReference type="Proteomes" id="UP000245119">
    <property type="component" value="Linkage Group LG14"/>
</dbReference>
<dbReference type="Gene3D" id="3.30.505.10">
    <property type="entry name" value="SH2 domain"/>
    <property type="match status" value="1"/>
</dbReference>
<keyword evidence="12" id="KW-0808">Transferase</keyword>
<evidence type="ECO:0000259" key="31">
    <source>
        <dbReference type="PROSITE" id="PS51981"/>
    </source>
</evidence>
<dbReference type="GO" id="GO:0009000">
    <property type="term" value="F:selenocysteine lyase activity"/>
    <property type="evidence" value="ECO:0007669"/>
    <property type="project" value="UniProtKB-EC"/>
</dbReference>
<dbReference type="InterPro" id="IPR057509">
    <property type="entry name" value="C2_SHIP1-2_2nd"/>
</dbReference>
<evidence type="ECO:0000256" key="26">
    <source>
        <dbReference type="ARBA" id="ARBA00040554"/>
    </source>
</evidence>
<keyword evidence="14" id="KW-0863">Zinc-finger</keyword>
<feature type="region of interest" description="Disordered" evidence="29">
    <location>
        <begin position="97"/>
        <end position="131"/>
    </location>
</feature>
<evidence type="ECO:0000313" key="32">
    <source>
        <dbReference type="EMBL" id="PVD18632.1"/>
    </source>
</evidence>
<evidence type="ECO:0000256" key="12">
    <source>
        <dbReference type="ARBA" id="ARBA00022679"/>
    </source>
</evidence>
<feature type="compositionally biased region" description="Pro residues" evidence="29">
    <location>
        <begin position="856"/>
        <end position="871"/>
    </location>
</feature>
<dbReference type="SUPFAM" id="SSF55550">
    <property type="entry name" value="SH2 domain"/>
    <property type="match status" value="1"/>
</dbReference>
<evidence type="ECO:0000256" key="4">
    <source>
        <dbReference type="ARBA" id="ARBA00004514"/>
    </source>
</evidence>
<dbReference type="Gene3D" id="3.40.50.300">
    <property type="entry name" value="P-loop containing nucleotide triphosphate hydrolases"/>
    <property type="match status" value="2"/>
</dbReference>
<dbReference type="InterPro" id="IPR015422">
    <property type="entry name" value="PyrdxlP-dep_Trfase_small"/>
</dbReference>
<organism evidence="32 33">
    <name type="scientific">Pomacea canaliculata</name>
    <name type="common">Golden apple snail</name>
    <dbReference type="NCBI Taxonomy" id="400727"/>
    <lineage>
        <taxon>Eukaryota</taxon>
        <taxon>Metazoa</taxon>
        <taxon>Spiralia</taxon>
        <taxon>Lophotrochozoa</taxon>
        <taxon>Mollusca</taxon>
        <taxon>Gastropoda</taxon>
        <taxon>Caenogastropoda</taxon>
        <taxon>Architaenioglossa</taxon>
        <taxon>Ampullarioidea</taxon>
        <taxon>Ampullariidae</taxon>
        <taxon>Pomacea</taxon>
    </lineage>
</organism>
<name>A0A2T7NBV5_POMCA</name>
<dbReference type="PANTHER" id="PTHR46051">
    <property type="entry name" value="SH2 DOMAIN-CONTAINING PROTEIN"/>
    <property type="match status" value="1"/>
</dbReference>
<feature type="compositionally biased region" description="Basic and acidic residues" evidence="29">
    <location>
        <begin position="121"/>
        <end position="131"/>
    </location>
</feature>
<dbReference type="EC" id="3.1.3.86" evidence="8"/>
<evidence type="ECO:0000256" key="9">
    <source>
        <dbReference type="ARBA" id="ARBA00022490"/>
    </source>
</evidence>
<dbReference type="PROSITE" id="PS50001">
    <property type="entry name" value="SH2"/>
    <property type="match status" value="1"/>
</dbReference>
<dbReference type="GO" id="GO:0016740">
    <property type="term" value="F:transferase activity"/>
    <property type="evidence" value="ECO:0007669"/>
    <property type="project" value="UniProtKB-KW"/>
</dbReference>
<dbReference type="CDD" id="cd18808">
    <property type="entry name" value="SF1_C_Upf1"/>
    <property type="match status" value="1"/>
</dbReference>
<dbReference type="Pfam" id="PF00017">
    <property type="entry name" value="SH2"/>
    <property type="match status" value="1"/>
</dbReference>
<keyword evidence="23" id="KW-0456">Lyase</keyword>
<dbReference type="GO" id="GO:0046856">
    <property type="term" value="P:phosphatidylinositol dephosphorylation"/>
    <property type="evidence" value="ECO:0007669"/>
    <property type="project" value="InterPro"/>
</dbReference>
<dbReference type="SMART" id="SM00252">
    <property type="entry name" value="SH2"/>
    <property type="match status" value="1"/>
</dbReference>
<dbReference type="InterPro" id="IPR046439">
    <property type="entry name" value="ZF_RZ_dom"/>
</dbReference>
<proteinExistence type="inferred from homology"/>
<evidence type="ECO:0000256" key="15">
    <source>
        <dbReference type="ARBA" id="ARBA00022801"/>
    </source>
</evidence>
<feature type="domain" description="RZ-type" evidence="31">
    <location>
        <begin position="2865"/>
        <end position="2937"/>
    </location>
</feature>
<comment type="similarity">
    <text evidence="6">Belongs to the class-V pyridoxal-phosphate-dependent aminotransferase family.</text>
</comment>
<dbReference type="Pfam" id="PF20173">
    <property type="entry name" value="ZnF_RZ-type"/>
    <property type="match status" value="1"/>
</dbReference>
<feature type="compositionally biased region" description="Low complexity" evidence="29">
    <location>
        <begin position="837"/>
        <end position="847"/>
    </location>
</feature>
<keyword evidence="17" id="KW-0391">Immunity</keyword>
<dbReference type="Pfam" id="PF24147">
    <property type="entry name" value="C2_SHIP1-2_2nd"/>
    <property type="match status" value="1"/>
</dbReference>
<dbReference type="FunFam" id="3.60.10.10:FF:000005">
    <property type="entry name" value="phosphatidylinositol 3,4,5-trisphosphate 5-phosphatase 1"/>
    <property type="match status" value="1"/>
</dbReference>
<comment type="function">
    <text evidence="24">Catalyzes the decomposition of L-selenocysteine to L-alanine and elemental selenium.</text>
</comment>
<dbReference type="Pfam" id="PF25396">
    <property type="entry name" value="ZNFX1"/>
    <property type="match status" value="1"/>
</dbReference>
<dbReference type="SUPFAM" id="SSF52540">
    <property type="entry name" value="P-loop containing nucleoside triphosphate hydrolases"/>
    <property type="match status" value="1"/>
</dbReference>
<evidence type="ECO:0000256" key="14">
    <source>
        <dbReference type="ARBA" id="ARBA00022771"/>
    </source>
</evidence>
<accession>A0A2T7NBV5</accession>
<dbReference type="InterPro" id="IPR047187">
    <property type="entry name" value="SF1_C_Upf1"/>
</dbReference>
<dbReference type="GO" id="GO:0005856">
    <property type="term" value="C:cytoskeleton"/>
    <property type="evidence" value="ECO:0007669"/>
    <property type="project" value="UniProtKB-SubCell"/>
</dbReference>
<reference evidence="32 33" key="1">
    <citation type="submission" date="2018-04" db="EMBL/GenBank/DDBJ databases">
        <title>The genome of golden apple snail Pomacea canaliculata provides insight into stress tolerance and invasive adaptation.</title>
        <authorList>
            <person name="Liu C."/>
            <person name="Liu B."/>
            <person name="Ren Y."/>
            <person name="Zhang Y."/>
            <person name="Wang H."/>
            <person name="Li S."/>
            <person name="Jiang F."/>
            <person name="Yin L."/>
            <person name="Zhang G."/>
            <person name="Qian W."/>
            <person name="Fan W."/>
        </authorList>
    </citation>
    <scope>NUCLEOTIDE SEQUENCE [LARGE SCALE GENOMIC DNA]</scope>
    <source>
        <strain evidence="32">SZHN2017</strain>
        <tissue evidence="32">Muscle</tissue>
    </source>
</reference>
<dbReference type="Gene3D" id="3.90.1150.10">
    <property type="entry name" value="Aspartate Aminotransferase, domain 1"/>
    <property type="match status" value="1"/>
</dbReference>
<dbReference type="CDD" id="cd06008">
    <property type="entry name" value="NF-X1-zinc-finger"/>
    <property type="match status" value="1"/>
</dbReference>
<comment type="cofactor">
    <cofactor evidence="1">
        <name>pyridoxal 5'-phosphate</name>
        <dbReference type="ChEBI" id="CHEBI:597326"/>
    </cofactor>
</comment>
<dbReference type="SUPFAM" id="SSF56219">
    <property type="entry name" value="DNase I-like"/>
    <property type="match status" value="1"/>
</dbReference>
<dbReference type="InterPro" id="IPR041679">
    <property type="entry name" value="DNA2/NAM7-like_C"/>
</dbReference>
<evidence type="ECO:0000256" key="6">
    <source>
        <dbReference type="ARBA" id="ARBA00009236"/>
    </source>
</evidence>
<protein>
    <recommendedName>
        <fullName evidence="26">Selenocysteine lyase</fullName>
        <ecNumber evidence="8">3.1.3.86</ecNumber>
        <ecNumber evidence="25">4.4.1.16</ecNumber>
    </recommendedName>
</protein>
<dbReference type="EMBL" id="PZQS01000014">
    <property type="protein sequence ID" value="PVD18632.1"/>
    <property type="molecule type" value="Genomic_DNA"/>
</dbReference>
<dbReference type="GO" id="GO:0008270">
    <property type="term" value="F:zinc ion binding"/>
    <property type="evidence" value="ECO:0007669"/>
    <property type="project" value="UniProtKB-KW"/>
</dbReference>
<dbReference type="PANTHER" id="PTHR46051:SF1">
    <property type="entry name" value="INOSITOL POLYPHOSPHATE-RELATED PHOSPHATASE DOMAIN-CONTAINING PROTEIN"/>
    <property type="match status" value="1"/>
</dbReference>
<comment type="subunit">
    <text evidence="7">Homodimer.</text>
</comment>
<feature type="compositionally biased region" description="Acidic residues" evidence="29">
    <location>
        <begin position="110"/>
        <end position="120"/>
    </location>
</feature>
<keyword evidence="9" id="KW-0963">Cytoplasm</keyword>
<keyword evidence="33" id="KW-1185">Reference proteome</keyword>
<evidence type="ECO:0000256" key="23">
    <source>
        <dbReference type="ARBA" id="ARBA00023239"/>
    </source>
</evidence>
<keyword evidence="15" id="KW-0378">Hydrolase</keyword>
<dbReference type="PROSITE" id="PS51981">
    <property type="entry name" value="ZF_RZ"/>
    <property type="match status" value="1"/>
</dbReference>
<evidence type="ECO:0000256" key="22">
    <source>
        <dbReference type="ARBA" id="ARBA00023212"/>
    </source>
</evidence>
<evidence type="ECO:0000256" key="16">
    <source>
        <dbReference type="ARBA" id="ARBA00022833"/>
    </source>
</evidence>
<dbReference type="InterPro" id="IPR000300">
    <property type="entry name" value="IPPc"/>
</dbReference>
<keyword evidence="20" id="KW-1064">Adaptive immunity</keyword>
<dbReference type="Gene3D" id="3.40.640.10">
    <property type="entry name" value="Type I PLP-dependent aspartate aminotransferase-like (Major domain)"/>
    <property type="match status" value="1"/>
</dbReference>
<dbReference type="GO" id="GO:0034485">
    <property type="term" value="F:phosphatidylinositol-3,4,5-trisphosphate 5-phosphatase activity"/>
    <property type="evidence" value="ECO:0007669"/>
    <property type="project" value="UniProtKB-EC"/>
</dbReference>
<evidence type="ECO:0000256" key="20">
    <source>
        <dbReference type="ARBA" id="ARBA00023130"/>
    </source>
</evidence>
<dbReference type="InterPro" id="IPR041677">
    <property type="entry name" value="DNA2/NAM7_AAA_11"/>
</dbReference>
<dbReference type="FunFam" id="3.40.640.10:FF:000083">
    <property type="entry name" value="Selenocysteine lyase"/>
    <property type="match status" value="1"/>
</dbReference>
<dbReference type="GO" id="GO:0016020">
    <property type="term" value="C:membrane"/>
    <property type="evidence" value="ECO:0007669"/>
    <property type="project" value="UniProtKB-SubCell"/>
</dbReference>
<evidence type="ECO:0000256" key="10">
    <source>
        <dbReference type="ARBA" id="ARBA00022553"/>
    </source>
</evidence>
<evidence type="ECO:0000313" key="33">
    <source>
        <dbReference type="Proteomes" id="UP000245119"/>
    </source>
</evidence>
<evidence type="ECO:0000256" key="24">
    <source>
        <dbReference type="ARBA" id="ARBA00037407"/>
    </source>
</evidence>
<dbReference type="InterPro" id="IPR036691">
    <property type="entry name" value="Endo/exonu/phosph_ase_sf"/>
</dbReference>
<evidence type="ECO:0000256" key="28">
    <source>
        <dbReference type="SAM" id="Coils"/>
    </source>
</evidence>
<dbReference type="InterPro" id="IPR015424">
    <property type="entry name" value="PyrdxlP-dep_Trfase"/>
</dbReference>
<dbReference type="SUPFAM" id="SSF53383">
    <property type="entry name" value="PLP-dependent transferases"/>
    <property type="match status" value="1"/>
</dbReference>
<dbReference type="GO" id="GO:0045087">
    <property type="term" value="P:innate immune response"/>
    <property type="evidence" value="ECO:0007669"/>
    <property type="project" value="UniProtKB-KW"/>
</dbReference>
<dbReference type="Gene3D" id="3.60.10.10">
    <property type="entry name" value="Endonuclease/exonuclease/phosphatase"/>
    <property type="match status" value="1"/>
</dbReference>
<dbReference type="GO" id="GO:0009966">
    <property type="term" value="P:regulation of signal transduction"/>
    <property type="evidence" value="ECO:0007669"/>
    <property type="project" value="TreeGrafter"/>
</dbReference>
<dbReference type="FunFam" id="3.90.1150.10:FF:000065">
    <property type="entry name" value="Selenocysteine lyase"/>
    <property type="match status" value="1"/>
</dbReference>
<evidence type="ECO:0000256" key="11">
    <source>
        <dbReference type="ARBA" id="ARBA00022588"/>
    </source>
</evidence>
<dbReference type="Pfam" id="PF13087">
    <property type="entry name" value="AAA_12"/>
    <property type="match status" value="1"/>
</dbReference>
<keyword evidence="13" id="KW-0479">Metal-binding</keyword>
<gene>
    <name evidence="32" type="ORF">C0Q70_21182</name>
</gene>
<dbReference type="InterPro" id="IPR000980">
    <property type="entry name" value="SH2"/>
</dbReference>
<dbReference type="GO" id="GO:0005829">
    <property type="term" value="C:cytosol"/>
    <property type="evidence" value="ECO:0007669"/>
    <property type="project" value="UniProtKB-SubCell"/>
</dbReference>
<evidence type="ECO:0000256" key="29">
    <source>
        <dbReference type="SAM" id="MobiDB-lite"/>
    </source>
</evidence>
<dbReference type="InterPro" id="IPR036860">
    <property type="entry name" value="SH2_dom_sf"/>
</dbReference>
<dbReference type="Pfam" id="PF00266">
    <property type="entry name" value="Aminotran_5"/>
    <property type="match status" value="1"/>
</dbReference>
<dbReference type="InterPro" id="IPR057373">
    <property type="entry name" value="ZNFX1"/>
</dbReference>
<comment type="similarity">
    <text evidence="5">Belongs to the inositol 1,4,5-trisphosphate 5-phosphatase family.</text>
</comment>
<evidence type="ECO:0000256" key="13">
    <source>
        <dbReference type="ARBA" id="ARBA00022723"/>
    </source>
</evidence>
<dbReference type="OrthoDB" id="7862313at2759"/>
<evidence type="ECO:0000256" key="25">
    <source>
        <dbReference type="ARBA" id="ARBA00039054"/>
    </source>
</evidence>
<dbReference type="SMART" id="SM00128">
    <property type="entry name" value="IPPc"/>
    <property type="match status" value="1"/>
</dbReference>
<dbReference type="InterPro" id="IPR015421">
    <property type="entry name" value="PyrdxlP-dep_Trfase_major"/>
</dbReference>
<dbReference type="Pfam" id="PF13086">
    <property type="entry name" value="AAA_11"/>
    <property type="match status" value="1"/>
</dbReference>
<evidence type="ECO:0000256" key="17">
    <source>
        <dbReference type="ARBA" id="ARBA00022859"/>
    </source>
</evidence>
<dbReference type="Gene3D" id="1.10.260.50">
    <property type="match status" value="1"/>
</dbReference>
<keyword evidence="22" id="KW-0206">Cytoskeleton</keyword>
<keyword evidence="19 27" id="KW-0727">SH2 domain</keyword>
<feature type="compositionally biased region" description="Basic and acidic residues" evidence="29">
    <location>
        <begin position="823"/>
        <end position="832"/>
    </location>
</feature>
<keyword evidence="18" id="KW-0663">Pyridoxal phosphate</keyword>
<dbReference type="GO" id="GO:0004386">
    <property type="term" value="F:helicase activity"/>
    <property type="evidence" value="ECO:0007669"/>
    <property type="project" value="InterPro"/>
</dbReference>
<evidence type="ECO:0000256" key="2">
    <source>
        <dbReference type="ARBA" id="ARBA00004170"/>
    </source>
</evidence>
<evidence type="ECO:0000256" key="1">
    <source>
        <dbReference type="ARBA" id="ARBA00001933"/>
    </source>
</evidence>
<dbReference type="GO" id="GO:0002250">
    <property type="term" value="P:adaptive immune response"/>
    <property type="evidence" value="ECO:0007669"/>
    <property type="project" value="UniProtKB-KW"/>
</dbReference>
<evidence type="ECO:0000256" key="7">
    <source>
        <dbReference type="ARBA" id="ARBA00011738"/>
    </source>
</evidence>
<comment type="caution">
    <text evidence="32">The sequence shown here is derived from an EMBL/GenBank/DDBJ whole genome shotgun (WGS) entry which is preliminary data.</text>
</comment>
<dbReference type="GO" id="GO:0050776">
    <property type="term" value="P:regulation of immune response"/>
    <property type="evidence" value="ECO:0007669"/>
    <property type="project" value="TreeGrafter"/>
</dbReference>
<feature type="domain" description="SH2" evidence="30">
    <location>
        <begin position="4"/>
        <end position="102"/>
    </location>
</feature>
<evidence type="ECO:0000256" key="5">
    <source>
        <dbReference type="ARBA" id="ARBA00008734"/>
    </source>
</evidence>
<sequence>MSVFFHRGISRLRAEELLQLAGEDGSFLVRDSETVSNAYVLCVLFQLQVHQYRILPDKDGRLSVQSEGDMQPLSFTDLPSLVNVYVSKGEKNGLVCALRRPIPPERPESQEADSEEEDGDDGAKEEGAGDERSVTKNMKFGLLNNFARLDLSACDGEFIESLKTYIDSGLEQDAASTRSGSSAMLKLQELLQTAGRGLQREVDVFLMKLSMIRDVLAQDDDDRKRPPVPNINAVRFTFWSLSDCCLEILLVNKMSTWIYFDASGNEYDYPDVAEVTSQAKSSFLLPHNQAPSVRIPLSTFEVKLIKGGKMTGPSKVNLNVDMRQGRLFAVKPSKDFLDSSNIFTHDKRKSTPINTLKFWLRCWGEGKSKDRTLSRLPHDVYVVGTQESSMADKDWVNLLKATLKATLMVDVDLLETCTLWGLRLVVLILPRHRNKISHVQKSSVRTGIANALGNKGAVAISFLFNGTSLCFINSHLTSGEEREDRRNTNFRDILKGLSLGPRNLDGYDVTHKFHHVFFFGDLNYRVAEPIESVLLRTEQRDLRFLLDKDQLKKAQLLKKAFVAFNETEISFMPTYRLERQTAGYKYDWRKVKKTGERINVPSWCDRILWHSFPGTFIENSAYGSVDNLLNSDHRPVFGSFVLGITSQFVQNRTSLQEDAIITLIFDTVEAQIRTSCQQSFILEFSSSCLPDIICCQPNKIFGSWQDPGMSCNPLWEYEELPELRPLFGDQEYLEDQHLLLAVKGADDDHESFGECILSLKGMFDSLEVQSFEYILTHNGEETGKIRGTWYVRCSDRSRLSRSRKTYEIIALDTEYHDPEEIHACAPRPEGHSKLHHTSSSSQMSTTTVDGQTLVSPPLPAPRPQTFPPPPYTPLQALTLLHVSACGMTGLYKPILPRSPLTNHNEFISIITRLLRLHPEVQEAVSNAMRDAWGNPSSSHTAGVKARRLIDEARTNIAFMVGAKSADIVFTSGGTEANNWVLHMGLRHFRHQRSQREINGKGESAGAVKPHFITSNIEHDSVKLVLENFEKEGLAEVSYVPVSTASGKVTVDDVVAAVRPTTVMISIMLANNETGILQPVAQICERIHRLNRNSIPFQRILLHTDAAQALGKIPVDVEDLGVDFLTIVGHKFYGPRIGALYIREPDREIAVFPLLVGGGQERNFRPGTENTPMIAGLGCAAELVYLHVDKYQTHMKEVRDYLEEKLLQEFGANICFNAKFSASERLPNTCNISFTRKSLAGYKVLAAAQRLQASTGAACHSQNRPSSILLASGVPEQLAANALRLSVGRETKLRRFLQLTNYYSHILGVNVVNCTSPTMRATTASTRHHRGRRLLLRRTLLREKISGLPGTLDSELQTEYQAFEELFKYHASKRNFQKDPKRERYRGFRVGADDEQAQYNFRDLPLIPTQQELTSDEEVFLRCNIINGRYENIEQYLDTQFRLFRADLILPLRESIDKFLGSCNLQDTAAGCRKVNVYRGVRVLRPVCTERNIAYRLSFDVSALSSVDWRTTQRLKYGSLLCLSHDNFATFICAAVHEHEPNLLLNGLVDVVFLLEQDELHHVTEMSRDTRFVMVESPAYFEAYRHVLQGLKNMNQHTFPFQQYIVDCQIQVHPAQYLQRGNSVKYDFRPLLQKGFVVKDTPADLGGALNLEDVEGTVEVISENEWPNQEDLGLDASQQHALYLALTREVALIQGPPGTGKTFLGLKLVLMLLHNAHAWQDPEQRRPLLIVCYTNHALDQFLEGLLDNFSGTLVRVGARSKSEKLQAHSLIHYRTRARQNRKIPMEVYEARLRARDELRSMTIQIHGMAAKLELAEQEIMKESFLEDFIGGHKKSFTTRGQEDCGILSWLGLDKMEDDMLEARETQGEKFHRKMQELELSAANMRATQVALDITGFCDEGAMTIPDEVKLSVPKGEQKKLSESYRRLRSNFKRLLQSKLRDTNMMFLGEADKVTDIWKLKSPDRWRLYRHWVDQLCRQARGEIRDLEQTYCRKARKYEETLQQEDRAILQNATVIGMTTTAAARHQGALQAIGPRIVIVEEAAEVFEAHVVTTLSRECQHLILIGDHKQLRPTPVVYDLAKRCGLDISLFERMVNNRFQVGCLNFQHRMRPEISFMMKLPDLYPQLEDHKIVQHYPPICGVAHSVFYISHSRSETHDEETRSYSNEHEATFLVALCAHLLKQGYKPEQVVLLTPYSGQIRLFGKLISKKGLKGVRISSVDNFQGEESDIVLLSLVRSNSDDSIGFLKFNNRICVALSRAKLLKRSSTLLEQVVRRAEGRRVYGNALPLACSNHPNEKKISVQNADDFKQVPEGGCKKRCDVRLACGHVCIRICHPQQDHEGQPCNLPCAQQCSRCGKRCSADDHLCSGHVECKCTTEIELPRCGHVQPVSCGGDPSVTVCQAECKKIMTCGHRCQAKCGEPHTSALQCRAMVQLTGQACGHQFEAECRLRDIAKCSALCGQELVCGHVCAGTCGGCQQGRLHVPCSQSCRKVLVCGHDCQSSCCQCPPCGRKCENRCVHSRCDKLCGQPCRPCIMPCSWKCQHRRCTRLCCEPCDRQRCSEPCPKTLDCGHACIGLCGEPCPPLCRECDKEELDDSFFGEPEPEDRFVVLEDCGHVFEVTQLDRWVDEYSRGSVEGAADREVKLPLCPQCKTPIRCNLRYGKEVKTALEQIEEVKNRCRGNQEQNDILFRKVEQARSQLPAELKEKVKPFFENKGLFESRLAAQFYQLTLLTDLIQLQRQRTIIVSFRSAAQKLDGLAWLMHYNTLESDLAHMVEWLLLPRSVLTTQEQFDAHQESHRLRLLSYLLHCRHTISTDNIQVEKRLMQRLVTNIRVLQQGNSPSENDLDEGREVQTALQEIIKDPYSLLTDEERRTIVQAVSLPTGHWYACARGHYYVVGECGRPLEEGRCPECQGAIGGQNHALIETNRHAPEMDEAEGPVWSEERDFQLAMLLQEQEYGNWR</sequence>
<evidence type="ECO:0000256" key="3">
    <source>
        <dbReference type="ARBA" id="ARBA00004245"/>
    </source>
</evidence>
<dbReference type="InterPro" id="IPR027417">
    <property type="entry name" value="P-loop_NTPase"/>
</dbReference>
<keyword evidence="21" id="KW-0472">Membrane</keyword>
<feature type="region of interest" description="Disordered" evidence="29">
    <location>
        <begin position="823"/>
        <end position="871"/>
    </location>
</feature>
<keyword evidence="16" id="KW-0862">Zinc</keyword>
<evidence type="ECO:0000256" key="8">
    <source>
        <dbReference type="ARBA" id="ARBA00012981"/>
    </source>
</evidence>
<keyword evidence="10" id="KW-0597">Phosphoprotein</keyword>
<evidence type="ECO:0000256" key="19">
    <source>
        <dbReference type="ARBA" id="ARBA00022999"/>
    </source>
</evidence>
<comment type="subcellular location">
    <subcellularLocation>
        <location evidence="3">Cytoplasm</location>
        <location evidence="3">Cytoskeleton</location>
    </subcellularLocation>
    <subcellularLocation>
        <location evidence="4">Cytoplasm</location>
        <location evidence="4">Cytosol</location>
    </subcellularLocation>
    <subcellularLocation>
        <location evidence="2">Membrane</location>
        <topology evidence="2">Peripheral membrane protein</topology>
    </subcellularLocation>
</comment>